<dbReference type="SUPFAM" id="SSF50965">
    <property type="entry name" value="Galactose oxidase, central domain"/>
    <property type="match status" value="1"/>
</dbReference>
<dbReference type="NCBIfam" id="TIGR01640">
    <property type="entry name" value="F_box_assoc_1"/>
    <property type="match status" value="1"/>
</dbReference>
<dbReference type="Pfam" id="PF07734">
    <property type="entry name" value="FBA_1"/>
    <property type="match status" value="1"/>
</dbReference>
<proteinExistence type="predicted"/>
<accession>A0A2N9J2R1</accession>
<evidence type="ECO:0000259" key="1">
    <source>
        <dbReference type="Pfam" id="PF07734"/>
    </source>
</evidence>
<dbReference type="AlphaFoldDB" id="A0A2N9J2R1"/>
<dbReference type="InterPro" id="IPR011043">
    <property type="entry name" value="Gal_Oxase/kelch_b-propeller"/>
</dbReference>
<dbReference type="EMBL" id="OIVN01006330">
    <property type="protein sequence ID" value="SPD30733.1"/>
    <property type="molecule type" value="Genomic_DNA"/>
</dbReference>
<protein>
    <recommendedName>
        <fullName evidence="1">F-box associated beta-propeller type 1 domain-containing protein</fullName>
    </recommendedName>
</protein>
<evidence type="ECO:0000313" key="2">
    <source>
        <dbReference type="EMBL" id="SPD30733.1"/>
    </source>
</evidence>
<dbReference type="InterPro" id="IPR006527">
    <property type="entry name" value="F-box-assoc_dom_typ1"/>
</dbReference>
<reference evidence="2" key="1">
    <citation type="submission" date="2018-02" db="EMBL/GenBank/DDBJ databases">
        <authorList>
            <person name="Cohen D.B."/>
            <person name="Kent A.D."/>
        </authorList>
    </citation>
    <scope>NUCLEOTIDE SEQUENCE</scope>
</reference>
<dbReference type="PANTHER" id="PTHR31672">
    <property type="entry name" value="BNACNNG10540D PROTEIN"/>
    <property type="match status" value="1"/>
</dbReference>
<dbReference type="InterPro" id="IPR017451">
    <property type="entry name" value="F-box-assoc_interact_dom"/>
</dbReference>
<organism evidence="2">
    <name type="scientific">Fagus sylvatica</name>
    <name type="common">Beechnut</name>
    <dbReference type="NCBI Taxonomy" id="28930"/>
    <lineage>
        <taxon>Eukaryota</taxon>
        <taxon>Viridiplantae</taxon>
        <taxon>Streptophyta</taxon>
        <taxon>Embryophyta</taxon>
        <taxon>Tracheophyta</taxon>
        <taxon>Spermatophyta</taxon>
        <taxon>Magnoliopsida</taxon>
        <taxon>eudicotyledons</taxon>
        <taxon>Gunneridae</taxon>
        <taxon>Pentapetalae</taxon>
        <taxon>rosids</taxon>
        <taxon>fabids</taxon>
        <taxon>Fagales</taxon>
        <taxon>Fagaceae</taxon>
        <taxon>Fagus</taxon>
    </lineage>
</organism>
<sequence>MSRRRREPKELSSECLPDEVVYDILTLLPVKSLIRFSDRTWTEISWYEIPFSDTFIVDFCNGMFCLHNYEDEILYLWNPRIRKFKMLLATPHFTDLSSAPVAYGFGYHSQNNDFKILRIVVLESKVAEAEVYTLSTDSWRRVVISLESEPNIGYVEKIDDLSPCLFVNGALHSIAFSGHYKFILSFDVNDETFRPIMLPQNYLDGMISLSYDRLVVFKGSLAVFVCGQDPDEDRFISHIWMMREYGVVESWTKISLPKDFFQHFIGCTDSGELLIHTSNKGLVSYDPESLNENYLGIHRSLWLRYTADLKESLVLLDQGQDQDPNILLPTWSVPMYRPDGSVAEIPIPRCTNVMRYPTRQATVKDLQEMIVMVESL</sequence>
<gene>
    <name evidence="2" type="ORF">FSB_LOCUS58615</name>
</gene>
<dbReference type="InterPro" id="IPR050796">
    <property type="entry name" value="SCF_F-box_component"/>
</dbReference>
<name>A0A2N9J2R1_FAGSY</name>
<feature type="domain" description="F-box associated beta-propeller type 1" evidence="1">
    <location>
        <begin position="59"/>
        <end position="293"/>
    </location>
</feature>
<dbReference type="PANTHER" id="PTHR31672:SF13">
    <property type="entry name" value="F-BOX PROTEIN CPR30-LIKE"/>
    <property type="match status" value="1"/>
</dbReference>